<accession>A0ABR1FUQ4</accession>
<evidence type="ECO:0000313" key="1">
    <source>
        <dbReference type="EMBL" id="KAK7239080.1"/>
    </source>
</evidence>
<dbReference type="InterPro" id="IPR032710">
    <property type="entry name" value="NTF2-like_dom_sf"/>
</dbReference>
<dbReference type="Gene3D" id="3.10.450.50">
    <property type="match status" value="1"/>
</dbReference>
<dbReference type="Pfam" id="PF12707">
    <property type="entry name" value="DUF3804"/>
    <property type="match status" value="2"/>
</dbReference>
<evidence type="ECO:0008006" key="3">
    <source>
        <dbReference type="Google" id="ProtNLM"/>
    </source>
</evidence>
<dbReference type="SUPFAM" id="SSF54427">
    <property type="entry name" value="NTF2-like"/>
    <property type="match status" value="1"/>
</dbReference>
<dbReference type="EMBL" id="JBBJCI010000226">
    <property type="protein sequence ID" value="KAK7239080.1"/>
    <property type="molecule type" value="Genomic_DNA"/>
</dbReference>
<keyword evidence="2" id="KW-1185">Reference proteome</keyword>
<protein>
    <recommendedName>
        <fullName evidence="3">DUF4440 domain-containing protein</fullName>
    </recommendedName>
</protein>
<proteinExistence type="predicted"/>
<dbReference type="Proteomes" id="UP001363151">
    <property type="component" value="Unassembled WGS sequence"/>
</dbReference>
<sequence length="112" mass="12344">MAAELETMISEFCSIKMGDWIAGNTTDDFQFVRPTGNPIDKIGFPAMMTGDVVSGDMAFACLTQYGKFTYKGTPNEDICVMTLIFKKVDGAWKLAWAQRSSGRKPDEPAPSF</sequence>
<organism evidence="1 2">
    <name type="scientific">Aureococcus anophagefferens</name>
    <name type="common">Harmful bloom alga</name>
    <dbReference type="NCBI Taxonomy" id="44056"/>
    <lineage>
        <taxon>Eukaryota</taxon>
        <taxon>Sar</taxon>
        <taxon>Stramenopiles</taxon>
        <taxon>Ochrophyta</taxon>
        <taxon>Pelagophyceae</taxon>
        <taxon>Pelagomonadales</taxon>
        <taxon>Pelagomonadaceae</taxon>
        <taxon>Aureococcus</taxon>
    </lineage>
</organism>
<dbReference type="InterPro" id="IPR024525">
    <property type="entry name" value="DUF3804"/>
</dbReference>
<name>A0ABR1FUQ4_AURAN</name>
<reference evidence="1 2" key="1">
    <citation type="submission" date="2024-03" db="EMBL/GenBank/DDBJ databases">
        <title>Aureococcus anophagefferens CCMP1851 and Kratosvirus quantuckense: Draft genome of a second virus-susceptible host strain in the model system.</title>
        <authorList>
            <person name="Chase E."/>
            <person name="Truchon A.R."/>
            <person name="Schepens W."/>
            <person name="Wilhelm S.W."/>
        </authorList>
    </citation>
    <scope>NUCLEOTIDE SEQUENCE [LARGE SCALE GENOMIC DNA]</scope>
    <source>
        <strain evidence="1 2">CCMP1851</strain>
    </source>
</reference>
<comment type="caution">
    <text evidence="1">The sequence shown here is derived from an EMBL/GenBank/DDBJ whole genome shotgun (WGS) entry which is preliminary data.</text>
</comment>
<gene>
    <name evidence="1" type="ORF">SO694_00027041</name>
</gene>
<evidence type="ECO:0000313" key="2">
    <source>
        <dbReference type="Proteomes" id="UP001363151"/>
    </source>
</evidence>